<comment type="subunit">
    <text evidence="7">The complex comprises the extracytoplasmic solute receptor protein and the two transmembrane proteins.</text>
</comment>
<evidence type="ECO:0000313" key="9">
    <source>
        <dbReference type="EMBL" id="KQH88161.1"/>
    </source>
</evidence>
<feature type="transmembrane region" description="Helical" evidence="7">
    <location>
        <begin position="220"/>
        <end position="243"/>
    </location>
</feature>
<evidence type="ECO:0000256" key="4">
    <source>
        <dbReference type="ARBA" id="ARBA00022692"/>
    </source>
</evidence>
<comment type="function">
    <text evidence="7">Part of the tripartite ATP-independent periplasmic (TRAP) transport system.</text>
</comment>
<dbReference type="InterPro" id="IPR010656">
    <property type="entry name" value="DctM"/>
</dbReference>
<feature type="transmembrane region" description="Helical" evidence="7">
    <location>
        <begin position="58"/>
        <end position="78"/>
    </location>
</feature>
<feature type="transmembrane region" description="Helical" evidence="7">
    <location>
        <begin position="139"/>
        <end position="166"/>
    </location>
</feature>
<organism evidence="9 10">
    <name type="scientific">Vibrio furnissii</name>
    <dbReference type="NCBI Taxonomy" id="29494"/>
    <lineage>
        <taxon>Bacteria</taxon>
        <taxon>Pseudomonadati</taxon>
        <taxon>Pseudomonadota</taxon>
        <taxon>Gammaproteobacteria</taxon>
        <taxon>Vibrionales</taxon>
        <taxon>Vibrionaceae</taxon>
        <taxon>Vibrio</taxon>
    </lineage>
</organism>
<keyword evidence="3 7" id="KW-0997">Cell inner membrane</keyword>
<feature type="transmembrane region" description="Helical" evidence="7">
    <location>
        <begin position="178"/>
        <end position="199"/>
    </location>
</feature>
<keyword evidence="6 7" id="KW-0472">Membrane</keyword>
<proteinExistence type="inferred from homology"/>
<feature type="transmembrane region" description="Helical" evidence="7">
    <location>
        <begin position="98"/>
        <end position="127"/>
    </location>
</feature>
<keyword evidence="4 7" id="KW-0812">Transmembrane</keyword>
<dbReference type="PANTHER" id="PTHR33362:SF7">
    <property type="entry name" value="SLL1103 PROTEIN"/>
    <property type="match status" value="1"/>
</dbReference>
<keyword evidence="10" id="KW-1185">Reference proteome</keyword>
<sequence length="442" mass="46683">MSDYLSLLMFPLLILFIFAGFQVAFSMILVATIFGLMQFGDVTAYQLLSKIEETATNSILAAVPLFIFMGAMLEKSGIAERLFKAIHMWTHGMPGGLGVGAILLGTIFAAASGVVGATEAVIGMLAIPIMMKHAYDKRLLSGVICASGSLGTAIPPSITVIVLGPVAGVSVGQLFSGLLLPGLMMATLFILYVVMLSWLKPTVAPRQVEDGEGYSLKDRLTATFTALLPAAILIFAVLGTILMGLATPTEAAACGALGSILLAASYRNLTVKVMWNSLMSTVNISAMILLIVLGGNMFAGVFFAAGGMATVQSVLLGTGLEAWAILALILIIAFLAGFVLDMMSVVLIVIPVAMPVVRLLGFDEVWFCVAFLVVLQTSYLTPPLAPSIFYLRAITPPDISLRHMYAGVVPFIVIQLLVLTAVLAFPATALWLPDVMGGPAWE</sequence>
<dbReference type="Pfam" id="PF06808">
    <property type="entry name" value="DctM"/>
    <property type="match status" value="1"/>
</dbReference>
<dbReference type="GO" id="GO:0005886">
    <property type="term" value="C:plasma membrane"/>
    <property type="evidence" value="ECO:0007669"/>
    <property type="project" value="UniProtKB-SubCell"/>
</dbReference>
<evidence type="ECO:0000256" key="3">
    <source>
        <dbReference type="ARBA" id="ARBA00022519"/>
    </source>
</evidence>
<feature type="transmembrane region" description="Helical" evidence="7">
    <location>
        <begin position="365"/>
        <end position="385"/>
    </location>
</feature>
<feature type="transmembrane region" description="Helical" evidence="7">
    <location>
        <begin position="12"/>
        <end position="37"/>
    </location>
</feature>
<dbReference type="NCBIfam" id="TIGR00786">
    <property type="entry name" value="dctM"/>
    <property type="match status" value="1"/>
</dbReference>
<dbReference type="AlphaFoldDB" id="A0A0Q2MJZ0"/>
<dbReference type="EMBL" id="LKHS01000001">
    <property type="protein sequence ID" value="KQH88161.1"/>
    <property type="molecule type" value="Genomic_DNA"/>
</dbReference>
<feature type="transmembrane region" description="Helical" evidence="7">
    <location>
        <begin position="405"/>
        <end position="432"/>
    </location>
</feature>
<reference evidence="9 10" key="1">
    <citation type="submission" date="2015-08" db="EMBL/GenBank/DDBJ databases">
        <title>Antibacterial properties of a collection of Vibrionaceae strains.</title>
        <authorList>
            <person name="Giubergia S."/>
        </authorList>
    </citation>
    <scope>NUCLEOTIDE SEQUENCE [LARGE SCALE GENOMIC DNA]</scope>
    <source>
        <strain evidence="9 10">S0821</strain>
    </source>
</reference>
<keyword evidence="7" id="KW-0813">Transport</keyword>
<keyword evidence="2" id="KW-1003">Cell membrane</keyword>
<comment type="subcellular location">
    <subcellularLocation>
        <location evidence="1 7">Cell inner membrane</location>
        <topology evidence="1 7">Multi-pass membrane protein</topology>
    </subcellularLocation>
</comment>
<evidence type="ECO:0000256" key="1">
    <source>
        <dbReference type="ARBA" id="ARBA00004429"/>
    </source>
</evidence>
<name>A0A0Q2MJZ0_VIBFU</name>
<dbReference type="GeneID" id="50537950"/>
<dbReference type="RefSeq" id="WP_004727903.1">
    <property type="nucleotide sequence ID" value="NZ_CABLCD010000014.1"/>
</dbReference>
<dbReference type="PANTHER" id="PTHR33362">
    <property type="entry name" value="SIALIC ACID TRAP TRANSPORTER PERMEASE PROTEIN SIAT-RELATED"/>
    <property type="match status" value="1"/>
</dbReference>
<dbReference type="PIRSF" id="PIRSF006066">
    <property type="entry name" value="HI0050"/>
    <property type="match status" value="1"/>
</dbReference>
<accession>A0A0Q2MJZ0</accession>
<comment type="caution">
    <text evidence="9">The sequence shown here is derived from an EMBL/GenBank/DDBJ whole genome shotgun (WGS) entry which is preliminary data.</text>
</comment>
<evidence type="ECO:0000256" key="6">
    <source>
        <dbReference type="ARBA" id="ARBA00023136"/>
    </source>
</evidence>
<evidence type="ECO:0000256" key="7">
    <source>
        <dbReference type="RuleBase" id="RU369079"/>
    </source>
</evidence>
<feature type="transmembrane region" description="Helical" evidence="7">
    <location>
        <begin position="249"/>
        <end position="269"/>
    </location>
</feature>
<keyword evidence="5 7" id="KW-1133">Transmembrane helix</keyword>
<comment type="similarity">
    <text evidence="7">Belongs to the TRAP transporter large permease family.</text>
</comment>
<feature type="domain" description="TRAP C4-dicarboxylate transport system permease DctM subunit" evidence="8">
    <location>
        <begin position="12"/>
        <end position="427"/>
    </location>
</feature>
<dbReference type="InParanoid" id="A0A0Q2MJZ0"/>
<evidence type="ECO:0000259" key="8">
    <source>
        <dbReference type="Pfam" id="PF06808"/>
    </source>
</evidence>
<dbReference type="GO" id="GO:0022857">
    <property type="term" value="F:transmembrane transporter activity"/>
    <property type="evidence" value="ECO:0007669"/>
    <property type="project" value="UniProtKB-UniRule"/>
</dbReference>
<evidence type="ECO:0000313" key="10">
    <source>
        <dbReference type="Proteomes" id="UP000051221"/>
    </source>
</evidence>
<gene>
    <name evidence="9" type="ORF">AMR76_02425</name>
</gene>
<protein>
    <recommendedName>
        <fullName evidence="7">TRAP transporter large permease protein</fullName>
    </recommendedName>
</protein>
<feature type="transmembrane region" description="Helical" evidence="7">
    <location>
        <begin position="281"/>
        <end position="305"/>
    </location>
</feature>
<feature type="transmembrane region" description="Helical" evidence="7">
    <location>
        <begin position="325"/>
        <end position="353"/>
    </location>
</feature>
<dbReference type="InterPro" id="IPR004681">
    <property type="entry name" value="TRAP_DctM"/>
</dbReference>
<evidence type="ECO:0000256" key="5">
    <source>
        <dbReference type="ARBA" id="ARBA00022989"/>
    </source>
</evidence>
<dbReference type="Proteomes" id="UP000051221">
    <property type="component" value="Unassembled WGS sequence"/>
</dbReference>
<evidence type="ECO:0000256" key="2">
    <source>
        <dbReference type="ARBA" id="ARBA00022475"/>
    </source>
</evidence>